<reference evidence="10 11" key="1">
    <citation type="submission" date="2024-09" db="EMBL/GenBank/DDBJ databases">
        <authorList>
            <person name="Pan X."/>
        </authorList>
    </citation>
    <scope>NUCLEOTIDE SEQUENCE [LARGE SCALE GENOMIC DNA]</scope>
    <source>
        <strain evidence="10 11">B2969</strain>
    </source>
</reference>
<evidence type="ECO:0000259" key="9">
    <source>
        <dbReference type="Pfam" id="PF01850"/>
    </source>
</evidence>
<dbReference type="Pfam" id="PF01850">
    <property type="entry name" value="PIN"/>
    <property type="match status" value="1"/>
</dbReference>
<dbReference type="InterPro" id="IPR002716">
    <property type="entry name" value="PIN_dom"/>
</dbReference>
<keyword evidence="11" id="KW-1185">Reference proteome</keyword>
<dbReference type="InterPro" id="IPR022907">
    <property type="entry name" value="VapC_family"/>
</dbReference>
<accession>A0ABW7QBH6</accession>
<dbReference type="SUPFAM" id="SSF88723">
    <property type="entry name" value="PIN domain-like"/>
    <property type="match status" value="1"/>
</dbReference>
<dbReference type="EC" id="3.1.-.-" evidence="8"/>
<sequence length="134" mass="14525">MIILDTNVLSEPLRPSPDEAVIRWMRAEADLAVTAISVAELLVGAHRLPAGSRRDRLITDIEAILSGNRVFAFDDRAARIYAGMQESRRSAGRPLSVEDGMIAAITAAQGAVLATRNTPDFEGLGVELIDPWSR</sequence>
<keyword evidence="2 8" id="KW-1277">Toxin-antitoxin system</keyword>
<dbReference type="EMBL" id="JBIQWL010000008">
    <property type="protein sequence ID" value="MFH8252251.1"/>
    <property type="molecule type" value="Genomic_DNA"/>
</dbReference>
<evidence type="ECO:0000256" key="6">
    <source>
        <dbReference type="ARBA" id="ARBA00022842"/>
    </source>
</evidence>
<evidence type="ECO:0000256" key="5">
    <source>
        <dbReference type="ARBA" id="ARBA00022801"/>
    </source>
</evidence>
<comment type="cofactor">
    <cofactor evidence="1 8">
        <name>Mg(2+)</name>
        <dbReference type="ChEBI" id="CHEBI:18420"/>
    </cofactor>
</comment>
<comment type="caution">
    <text evidence="10">The sequence shown here is derived from an EMBL/GenBank/DDBJ whole genome shotgun (WGS) entry which is preliminary data.</text>
</comment>
<keyword evidence="3 8" id="KW-0540">Nuclease</keyword>
<evidence type="ECO:0000313" key="10">
    <source>
        <dbReference type="EMBL" id="MFH8252251.1"/>
    </source>
</evidence>
<dbReference type="InterPro" id="IPR050556">
    <property type="entry name" value="Type_II_TA_system_RNase"/>
</dbReference>
<dbReference type="Gene3D" id="3.40.50.1010">
    <property type="entry name" value="5'-nuclease"/>
    <property type="match status" value="1"/>
</dbReference>
<evidence type="ECO:0000256" key="1">
    <source>
        <dbReference type="ARBA" id="ARBA00001946"/>
    </source>
</evidence>
<dbReference type="PANTHER" id="PTHR33653:SF1">
    <property type="entry name" value="RIBONUCLEASE VAPC2"/>
    <property type="match status" value="1"/>
</dbReference>
<evidence type="ECO:0000256" key="3">
    <source>
        <dbReference type="ARBA" id="ARBA00022722"/>
    </source>
</evidence>
<comment type="function">
    <text evidence="8">Toxic component of a toxin-antitoxin (TA) system. An RNase.</text>
</comment>
<evidence type="ECO:0000256" key="7">
    <source>
        <dbReference type="ARBA" id="ARBA00038093"/>
    </source>
</evidence>
<comment type="similarity">
    <text evidence="7 8">Belongs to the PINc/VapC protein family.</text>
</comment>
<feature type="binding site" evidence="8">
    <location>
        <position position="5"/>
    </location>
    <ligand>
        <name>Mg(2+)</name>
        <dbReference type="ChEBI" id="CHEBI:18420"/>
    </ligand>
</feature>
<feature type="domain" description="PIN" evidence="9">
    <location>
        <begin position="2"/>
        <end position="118"/>
    </location>
</feature>
<keyword evidence="4 8" id="KW-0479">Metal-binding</keyword>
<dbReference type="HAMAP" id="MF_00265">
    <property type="entry name" value="VapC_Nob1"/>
    <property type="match status" value="1"/>
</dbReference>
<organism evidence="10 11">
    <name type="scientific">Microbacterium alkaliflavum</name>
    <dbReference type="NCBI Taxonomy" id="3248839"/>
    <lineage>
        <taxon>Bacteria</taxon>
        <taxon>Bacillati</taxon>
        <taxon>Actinomycetota</taxon>
        <taxon>Actinomycetes</taxon>
        <taxon>Micrococcales</taxon>
        <taxon>Microbacteriaceae</taxon>
        <taxon>Microbacterium</taxon>
    </lineage>
</organism>
<evidence type="ECO:0000256" key="4">
    <source>
        <dbReference type="ARBA" id="ARBA00022723"/>
    </source>
</evidence>
<proteinExistence type="inferred from homology"/>
<keyword evidence="8" id="KW-0800">Toxin</keyword>
<dbReference type="CDD" id="cd18731">
    <property type="entry name" value="PIN_NgFitB-like"/>
    <property type="match status" value="1"/>
</dbReference>
<protein>
    <recommendedName>
        <fullName evidence="8">Ribonuclease VapC</fullName>
        <shortName evidence="8">RNase VapC</shortName>
        <ecNumber evidence="8">3.1.-.-</ecNumber>
    </recommendedName>
    <alternativeName>
        <fullName evidence="8">Toxin VapC</fullName>
    </alternativeName>
</protein>
<evidence type="ECO:0000256" key="2">
    <source>
        <dbReference type="ARBA" id="ARBA00022649"/>
    </source>
</evidence>
<name>A0ABW7QBH6_9MICO</name>
<evidence type="ECO:0000256" key="8">
    <source>
        <dbReference type="HAMAP-Rule" id="MF_00265"/>
    </source>
</evidence>
<gene>
    <name evidence="8" type="primary">vapC</name>
    <name evidence="10" type="ORF">ACH3VR_17935</name>
</gene>
<dbReference type="Proteomes" id="UP001610861">
    <property type="component" value="Unassembled WGS sequence"/>
</dbReference>
<keyword evidence="6 8" id="KW-0460">Magnesium</keyword>
<dbReference type="RefSeq" id="WP_397557682.1">
    <property type="nucleotide sequence ID" value="NZ_JBIQWL010000008.1"/>
</dbReference>
<evidence type="ECO:0000313" key="11">
    <source>
        <dbReference type="Proteomes" id="UP001610861"/>
    </source>
</evidence>
<dbReference type="PANTHER" id="PTHR33653">
    <property type="entry name" value="RIBONUCLEASE VAPC2"/>
    <property type="match status" value="1"/>
</dbReference>
<keyword evidence="5 8" id="KW-0378">Hydrolase</keyword>
<feature type="binding site" evidence="8">
    <location>
        <position position="99"/>
    </location>
    <ligand>
        <name>Mg(2+)</name>
        <dbReference type="ChEBI" id="CHEBI:18420"/>
    </ligand>
</feature>
<dbReference type="InterPro" id="IPR029060">
    <property type="entry name" value="PIN-like_dom_sf"/>
</dbReference>